<dbReference type="Pfam" id="PF08281">
    <property type="entry name" value="Sigma70_r4_2"/>
    <property type="match status" value="1"/>
</dbReference>
<dbReference type="SUPFAM" id="SSF88659">
    <property type="entry name" value="Sigma3 and sigma4 domains of RNA polymerase sigma factors"/>
    <property type="match status" value="1"/>
</dbReference>
<dbReference type="AlphaFoldDB" id="A0A0J1FKN8"/>
<reference evidence="2 3" key="1">
    <citation type="submission" date="2015-06" db="EMBL/GenBank/DDBJ databases">
        <title>Draft genome of the moderately acidophilic sulfate reducer Candidatus Desulfosporosinus acididurans strain M1.</title>
        <authorList>
            <person name="Poehlein A."/>
            <person name="Petzsch P."/>
            <person name="Johnson B.D."/>
            <person name="Schloemann M."/>
            <person name="Daniel R."/>
            <person name="Muehling M."/>
        </authorList>
    </citation>
    <scope>NUCLEOTIDE SEQUENCE [LARGE SCALE GENOMIC DNA]</scope>
    <source>
        <strain evidence="2 3">M1</strain>
    </source>
</reference>
<dbReference type="GO" id="GO:0006352">
    <property type="term" value="P:DNA-templated transcription initiation"/>
    <property type="evidence" value="ECO:0007669"/>
    <property type="project" value="InterPro"/>
</dbReference>
<dbReference type="PATRIC" id="fig|476652.3.peg.4269"/>
<gene>
    <name evidence="2" type="ORF">DEAC_c40290</name>
</gene>
<evidence type="ECO:0000313" key="2">
    <source>
        <dbReference type="EMBL" id="KLU64035.1"/>
    </source>
</evidence>
<keyword evidence="3" id="KW-1185">Reference proteome</keyword>
<dbReference type="EMBL" id="LDZY01000018">
    <property type="protein sequence ID" value="KLU64035.1"/>
    <property type="molecule type" value="Genomic_DNA"/>
</dbReference>
<comment type="caution">
    <text evidence="2">The sequence shown here is derived from an EMBL/GenBank/DDBJ whole genome shotgun (WGS) entry which is preliminary data.</text>
</comment>
<dbReference type="InterPro" id="IPR013249">
    <property type="entry name" value="RNA_pol_sigma70_r4_t2"/>
</dbReference>
<dbReference type="RefSeq" id="WP_047811800.1">
    <property type="nucleotide sequence ID" value="NZ_LDZY01000018.1"/>
</dbReference>
<dbReference type="GO" id="GO:0016987">
    <property type="term" value="F:sigma factor activity"/>
    <property type="evidence" value="ECO:0007669"/>
    <property type="project" value="InterPro"/>
</dbReference>
<proteinExistence type="predicted"/>
<dbReference type="Gene3D" id="1.20.140.160">
    <property type="match status" value="1"/>
</dbReference>
<evidence type="ECO:0000259" key="1">
    <source>
        <dbReference type="Pfam" id="PF08281"/>
    </source>
</evidence>
<accession>A0A0J1FKN8</accession>
<protein>
    <submittedName>
        <fullName evidence="2">Positive control sigma-like factor</fullName>
    </submittedName>
</protein>
<name>A0A0J1FKN8_9FIRM</name>
<organism evidence="2 3">
    <name type="scientific">Desulfosporosinus acididurans</name>
    <dbReference type="NCBI Taxonomy" id="476652"/>
    <lineage>
        <taxon>Bacteria</taxon>
        <taxon>Bacillati</taxon>
        <taxon>Bacillota</taxon>
        <taxon>Clostridia</taxon>
        <taxon>Eubacteriales</taxon>
        <taxon>Desulfitobacteriaceae</taxon>
        <taxon>Desulfosporosinus</taxon>
    </lineage>
</organism>
<dbReference type="STRING" id="476652.DEAC_c40290"/>
<dbReference type="InterPro" id="IPR013324">
    <property type="entry name" value="RNA_pol_sigma_r3/r4-like"/>
</dbReference>
<sequence>MKQLIREYKITLRRVNRARIQATNKEDKSLLASCADSLSFSIKYMELGKHPDNRRAITRRSSSQREIPMDPKNLDFVRALALQSQPSEISDKMKRAIDDLGIVLKAMTTKEREAYSLVRVNCYSFSDAARIMKIQKATVQTLVKRAEDKIYLLAEDLTDHGITFKQDIQLEMF</sequence>
<feature type="domain" description="RNA polymerase sigma factor 70 region 4 type 2" evidence="1">
    <location>
        <begin position="104"/>
        <end position="149"/>
    </location>
</feature>
<dbReference type="GO" id="GO:0003677">
    <property type="term" value="F:DNA binding"/>
    <property type="evidence" value="ECO:0007669"/>
    <property type="project" value="InterPro"/>
</dbReference>
<evidence type="ECO:0000313" key="3">
    <source>
        <dbReference type="Proteomes" id="UP000036356"/>
    </source>
</evidence>
<dbReference type="Proteomes" id="UP000036356">
    <property type="component" value="Unassembled WGS sequence"/>
</dbReference>